<dbReference type="GO" id="GO:0005666">
    <property type="term" value="C:RNA polymerase III complex"/>
    <property type="evidence" value="ECO:0007669"/>
    <property type="project" value="TreeGrafter"/>
</dbReference>
<dbReference type="InterPro" id="IPR029040">
    <property type="entry name" value="RPABC4/Spt4"/>
</dbReference>
<keyword evidence="2" id="KW-0479">Metal-binding</keyword>
<evidence type="ECO:0000256" key="4">
    <source>
        <dbReference type="ARBA" id="ARBA00023242"/>
    </source>
</evidence>
<dbReference type="GO" id="GO:0008270">
    <property type="term" value="F:zinc ion binding"/>
    <property type="evidence" value="ECO:0007669"/>
    <property type="project" value="InterPro"/>
</dbReference>
<keyword evidence="4" id="KW-0539">Nucleus</keyword>
<protein>
    <submittedName>
        <fullName evidence="7">Metallothionein-i transcription activator</fullName>
    </submittedName>
</protein>
<dbReference type="GO" id="GO:0003899">
    <property type="term" value="F:DNA-directed RNA polymerase activity"/>
    <property type="evidence" value="ECO:0007669"/>
    <property type="project" value="InterPro"/>
</dbReference>
<dbReference type="InterPro" id="IPR006591">
    <property type="entry name" value="RNAP_P/RPABC4"/>
</dbReference>
<sequence length="81" mass="9077">MSQEQYKVPTASPSQQVSSSQAKEPDRSQNATGTQLESDHRCGDCAAIVHLTPRGPIRCTKCGCRIVHKMRTKRMMQFEAR</sequence>
<dbReference type="SUPFAM" id="SSF63393">
    <property type="entry name" value="RNA polymerase subunits"/>
    <property type="match status" value="1"/>
</dbReference>
<evidence type="ECO:0000313" key="8">
    <source>
        <dbReference type="Proteomes" id="UP001303473"/>
    </source>
</evidence>
<dbReference type="GO" id="GO:0006351">
    <property type="term" value="P:DNA-templated transcription"/>
    <property type="evidence" value="ECO:0007669"/>
    <property type="project" value="InterPro"/>
</dbReference>
<evidence type="ECO:0000313" key="7">
    <source>
        <dbReference type="EMBL" id="KAK3941105.1"/>
    </source>
</evidence>
<dbReference type="Pfam" id="PF03604">
    <property type="entry name" value="Zn_ribbon_RPAB4"/>
    <property type="match status" value="1"/>
</dbReference>
<dbReference type="Proteomes" id="UP001303473">
    <property type="component" value="Unassembled WGS sequence"/>
</dbReference>
<dbReference type="EMBL" id="MU853787">
    <property type="protein sequence ID" value="KAK3941105.1"/>
    <property type="molecule type" value="Genomic_DNA"/>
</dbReference>
<evidence type="ECO:0000256" key="5">
    <source>
        <dbReference type="ARBA" id="ARBA00025770"/>
    </source>
</evidence>
<gene>
    <name evidence="7" type="ORF">QBC46DRAFT_383684</name>
</gene>
<organism evidence="7 8">
    <name type="scientific">Diplogelasinospora grovesii</name>
    <dbReference type="NCBI Taxonomy" id="303347"/>
    <lineage>
        <taxon>Eukaryota</taxon>
        <taxon>Fungi</taxon>
        <taxon>Dikarya</taxon>
        <taxon>Ascomycota</taxon>
        <taxon>Pezizomycotina</taxon>
        <taxon>Sordariomycetes</taxon>
        <taxon>Sordariomycetidae</taxon>
        <taxon>Sordariales</taxon>
        <taxon>Diplogelasinosporaceae</taxon>
        <taxon>Diplogelasinospora</taxon>
    </lineage>
</organism>
<evidence type="ECO:0000256" key="2">
    <source>
        <dbReference type="ARBA" id="ARBA00022723"/>
    </source>
</evidence>
<evidence type="ECO:0000256" key="6">
    <source>
        <dbReference type="SAM" id="MobiDB-lite"/>
    </source>
</evidence>
<dbReference type="AlphaFoldDB" id="A0AAN6S5E7"/>
<feature type="compositionally biased region" description="Low complexity" evidence="6">
    <location>
        <begin position="12"/>
        <end position="21"/>
    </location>
</feature>
<proteinExistence type="inferred from homology"/>
<keyword evidence="8" id="KW-1185">Reference proteome</keyword>
<evidence type="ECO:0000256" key="1">
    <source>
        <dbReference type="ARBA" id="ARBA00004123"/>
    </source>
</evidence>
<dbReference type="PANTHER" id="PTHR12056:SF2">
    <property type="entry name" value="GEO11084P1"/>
    <property type="match status" value="1"/>
</dbReference>
<comment type="subcellular location">
    <subcellularLocation>
        <location evidence="1">Nucleus</location>
    </subcellularLocation>
</comment>
<dbReference type="InterPro" id="IPR039747">
    <property type="entry name" value="RPABC4"/>
</dbReference>
<name>A0AAN6S5E7_9PEZI</name>
<evidence type="ECO:0000256" key="3">
    <source>
        <dbReference type="ARBA" id="ARBA00022833"/>
    </source>
</evidence>
<dbReference type="Gene3D" id="2.20.28.30">
    <property type="entry name" value="RNA polymerase ii, chain L"/>
    <property type="match status" value="1"/>
</dbReference>
<keyword evidence="3" id="KW-0862">Zinc</keyword>
<accession>A0AAN6S5E7</accession>
<feature type="region of interest" description="Disordered" evidence="6">
    <location>
        <begin position="1"/>
        <end position="39"/>
    </location>
</feature>
<comment type="similarity">
    <text evidence="5">Belongs to the archaeal Rpo12/eukaryotic RPC10 RNA polymerase subunit family.</text>
</comment>
<dbReference type="GO" id="GO:0003677">
    <property type="term" value="F:DNA binding"/>
    <property type="evidence" value="ECO:0007669"/>
    <property type="project" value="InterPro"/>
</dbReference>
<reference evidence="8" key="1">
    <citation type="journal article" date="2023" name="Mol. Phylogenet. Evol.">
        <title>Genome-scale phylogeny and comparative genomics of the fungal order Sordariales.</title>
        <authorList>
            <person name="Hensen N."/>
            <person name="Bonometti L."/>
            <person name="Westerberg I."/>
            <person name="Brannstrom I.O."/>
            <person name="Guillou S."/>
            <person name="Cros-Aarteil S."/>
            <person name="Calhoun S."/>
            <person name="Haridas S."/>
            <person name="Kuo A."/>
            <person name="Mondo S."/>
            <person name="Pangilinan J."/>
            <person name="Riley R."/>
            <person name="LaButti K."/>
            <person name="Andreopoulos B."/>
            <person name="Lipzen A."/>
            <person name="Chen C."/>
            <person name="Yan M."/>
            <person name="Daum C."/>
            <person name="Ng V."/>
            <person name="Clum A."/>
            <person name="Steindorff A."/>
            <person name="Ohm R.A."/>
            <person name="Martin F."/>
            <person name="Silar P."/>
            <person name="Natvig D.O."/>
            <person name="Lalanne C."/>
            <person name="Gautier V."/>
            <person name="Ament-Velasquez S.L."/>
            <person name="Kruys A."/>
            <person name="Hutchinson M.I."/>
            <person name="Powell A.J."/>
            <person name="Barry K."/>
            <person name="Miller A.N."/>
            <person name="Grigoriev I.V."/>
            <person name="Debuchy R."/>
            <person name="Gladieux P."/>
            <person name="Hiltunen Thoren M."/>
            <person name="Johannesson H."/>
        </authorList>
    </citation>
    <scope>NUCLEOTIDE SEQUENCE [LARGE SCALE GENOMIC DNA]</scope>
    <source>
        <strain evidence="8">CBS 340.73</strain>
    </source>
</reference>
<dbReference type="GO" id="GO:0005736">
    <property type="term" value="C:RNA polymerase I complex"/>
    <property type="evidence" value="ECO:0007669"/>
    <property type="project" value="TreeGrafter"/>
</dbReference>
<dbReference type="PANTHER" id="PTHR12056">
    <property type="entry name" value="DNA-DIRECTED RNA POLYMERASES I, II, AND III"/>
    <property type="match status" value="1"/>
</dbReference>
<comment type="caution">
    <text evidence="7">The sequence shown here is derived from an EMBL/GenBank/DDBJ whole genome shotgun (WGS) entry which is preliminary data.</text>
</comment>
<dbReference type="GO" id="GO:0005665">
    <property type="term" value="C:RNA polymerase II, core complex"/>
    <property type="evidence" value="ECO:0007669"/>
    <property type="project" value="TreeGrafter"/>
</dbReference>
<dbReference type="SMART" id="SM00659">
    <property type="entry name" value="RPOLCX"/>
    <property type="match status" value="1"/>
</dbReference>